<keyword evidence="1" id="KW-1133">Transmembrane helix</keyword>
<keyword evidence="1" id="KW-0472">Membrane</keyword>
<feature type="transmembrane region" description="Helical" evidence="1">
    <location>
        <begin position="128"/>
        <end position="149"/>
    </location>
</feature>
<dbReference type="EMBL" id="ARYJ01000005">
    <property type="protein sequence ID" value="KCZ88654.1"/>
    <property type="molecule type" value="Genomic_DNA"/>
</dbReference>
<feature type="transmembrane region" description="Helical" evidence="1">
    <location>
        <begin position="98"/>
        <end position="116"/>
    </location>
</feature>
<accession>A0A059FDE8</accession>
<feature type="transmembrane region" description="Helical" evidence="1">
    <location>
        <begin position="155"/>
        <end position="177"/>
    </location>
</feature>
<evidence type="ECO:0000256" key="1">
    <source>
        <dbReference type="SAM" id="Phobius"/>
    </source>
</evidence>
<keyword evidence="3" id="KW-1185">Reference proteome</keyword>
<evidence type="ECO:0000313" key="2">
    <source>
        <dbReference type="EMBL" id="KCZ88654.1"/>
    </source>
</evidence>
<dbReference type="PATRIC" id="fig|1280952.3.peg.1957"/>
<dbReference type="STRING" id="1280952.HJA_09804"/>
<proteinExistence type="predicted"/>
<sequence>MKKDTQAAVIGGFIARNRRQNAGSRSSTEKGYLMRAIFGIFPLLVVPVALYNLLAVMAGGPATTTNELGQVIASDTAPLQAVLNETFFSLPMISGVKWVLTQGDAILLLSIVFLFLEILKSTSTGTSTIINHAISMMLFILCLIEFLLAPNFATSTFFILMSMTLLDVLAGVVVTIVSARRDFGVDHG</sequence>
<gene>
    <name evidence="2" type="ORF">HJA_09804</name>
</gene>
<comment type="caution">
    <text evidence="2">The sequence shown here is derived from an EMBL/GenBank/DDBJ whole genome shotgun (WGS) entry which is preliminary data.</text>
</comment>
<evidence type="ECO:0008006" key="4">
    <source>
        <dbReference type="Google" id="ProtNLM"/>
    </source>
</evidence>
<reference evidence="2 3" key="1">
    <citation type="journal article" date="2014" name="Antonie Van Leeuwenhoek">
        <title>Hyphomonas beringensis sp. nov. and Hyphomonas chukchiensis sp. nov., isolated from surface seawater of the Bering Sea and Chukchi Sea.</title>
        <authorList>
            <person name="Li C."/>
            <person name="Lai Q."/>
            <person name="Li G."/>
            <person name="Dong C."/>
            <person name="Wang J."/>
            <person name="Liao Y."/>
            <person name="Shao Z."/>
        </authorList>
    </citation>
    <scope>NUCLEOTIDE SEQUENCE [LARGE SCALE GENOMIC DNA]</scope>
    <source>
        <strain evidence="2 3">VP2</strain>
    </source>
</reference>
<dbReference type="Proteomes" id="UP000024816">
    <property type="component" value="Unassembled WGS sequence"/>
</dbReference>
<protein>
    <recommendedName>
        <fullName evidence="4">Transmembrane protein</fullName>
    </recommendedName>
</protein>
<evidence type="ECO:0000313" key="3">
    <source>
        <dbReference type="Proteomes" id="UP000024816"/>
    </source>
</evidence>
<feature type="transmembrane region" description="Helical" evidence="1">
    <location>
        <begin position="32"/>
        <end position="54"/>
    </location>
</feature>
<dbReference type="AlphaFoldDB" id="A0A059FDE8"/>
<keyword evidence="1" id="KW-0812">Transmembrane</keyword>
<name>A0A059FDE8_9PROT</name>
<organism evidence="2 3">
    <name type="scientific">Hyphomonas jannaschiana VP2</name>
    <dbReference type="NCBI Taxonomy" id="1280952"/>
    <lineage>
        <taxon>Bacteria</taxon>
        <taxon>Pseudomonadati</taxon>
        <taxon>Pseudomonadota</taxon>
        <taxon>Alphaproteobacteria</taxon>
        <taxon>Hyphomonadales</taxon>
        <taxon>Hyphomonadaceae</taxon>
        <taxon>Hyphomonas</taxon>
    </lineage>
</organism>
<dbReference type="eggNOG" id="ENOG5032WKR">
    <property type="taxonomic scope" value="Bacteria"/>
</dbReference>